<accession>A0AAP6XKG2</accession>
<evidence type="ECO:0000313" key="1">
    <source>
        <dbReference type="EMBL" id="NJJ02925.1"/>
    </source>
</evidence>
<organism evidence="1 2">
    <name type="scientific">Corynebacterium coyleae</name>
    <dbReference type="NCBI Taxonomy" id="53374"/>
    <lineage>
        <taxon>Bacteria</taxon>
        <taxon>Bacillati</taxon>
        <taxon>Actinomycetota</taxon>
        <taxon>Actinomycetes</taxon>
        <taxon>Mycobacteriales</taxon>
        <taxon>Corynebacteriaceae</taxon>
        <taxon>Corynebacterium</taxon>
    </lineage>
</organism>
<dbReference type="RefSeq" id="WP_101732626.1">
    <property type="nucleotide sequence ID" value="NZ_JAAUVV010000001.1"/>
</dbReference>
<dbReference type="Proteomes" id="UP000591626">
    <property type="component" value="Unassembled WGS sequence"/>
</dbReference>
<protein>
    <submittedName>
        <fullName evidence="1">Uncharacterized protein</fullName>
    </submittedName>
</protein>
<dbReference type="AlphaFoldDB" id="A0AAP6XKG2"/>
<name>A0AAP6XKG2_9CORY</name>
<sequence>MRSVTGRRVVATLLAAGVALSALWAIGVATPPLPSVLQGDTLGPEDGEENYKQRADETLRAADAPAFALVTFDTALSAHDAAMAVVPARRASALVANGGAPIAVGEPPAGQLRDEIFQQATTQPIDAVIVYGSGDELRAVAEQPAVFAVEVLPSDAVWGAFALTRNVSGGRV</sequence>
<comment type="caution">
    <text evidence="1">The sequence shown here is derived from an EMBL/GenBank/DDBJ whole genome shotgun (WGS) entry which is preliminary data.</text>
</comment>
<proteinExistence type="predicted"/>
<reference evidence="1 2" key="1">
    <citation type="submission" date="2020-03" db="EMBL/GenBank/DDBJ databases">
        <title>Draft genome sequences of bacterial isolates from the female urobiome.</title>
        <authorList>
            <person name="Miller-Ensminger T."/>
            <person name="Wolfe A.J."/>
            <person name="Putonti C."/>
        </authorList>
    </citation>
    <scope>NUCLEOTIDE SEQUENCE [LARGE SCALE GENOMIC DNA]</scope>
    <source>
        <strain evidence="1 2">UMB8490</strain>
    </source>
</reference>
<gene>
    <name evidence="1" type="ORF">HC138_00805</name>
</gene>
<evidence type="ECO:0000313" key="2">
    <source>
        <dbReference type="Proteomes" id="UP000591626"/>
    </source>
</evidence>
<dbReference type="EMBL" id="JAAUVV010000001">
    <property type="protein sequence ID" value="NJJ02925.1"/>
    <property type="molecule type" value="Genomic_DNA"/>
</dbReference>